<dbReference type="EMBL" id="JARAKH010000003">
    <property type="protein sequence ID" value="KAK8404848.1"/>
    <property type="molecule type" value="Genomic_DNA"/>
</dbReference>
<evidence type="ECO:0000313" key="1">
    <source>
        <dbReference type="EMBL" id="KAK8404848.1"/>
    </source>
</evidence>
<dbReference type="Proteomes" id="UP001487740">
    <property type="component" value="Unassembled WGS sequence"/>
</dbReference>
<gene>
    <name evidence="1" type="ORF">O3P69_001443</name>
</gene>
<proteinExistence type="predicted"/>
<comment type="caution">
    <text evidence="1">The sequence shown here is derived from an EMBL/GenBank/DDBJ whole genome shotgun (WGS) entry which is preliminary data.</text>
</comment>
<dbReference type="AlphaFoldDB" id="A0AAW0UXK1"/>
<accession>A0AAW0UXK1</accession>
<keyword evidence="2" id="KW-1185">Reference proteome</keyword>
<sequence>MTHESQGGAGAGWGQGWVEQLLGSPYHFPPCLLPLPSSFLSLPSPHPPLISGNRRPDATPSRGVVNGVGRELNATKQQSWWAAGGGTVGGRDDRRHAMKNASSFLGRIHHRKGVFINTQRYLKDSGKQGSHSLLPTNPRPLPHRLRLIHGFLSCSWRQGLSESGGSPRRLSPELHVREGSNEMSVQARRDITSWLKTFPADFINEDRNIRGEARGAVNTATHLSNCHLLEPLPQILQENPEGEM</sequence>
<protein>
    <submittedName>
        <fullName evidence="1">Uncharacterized protein</fullName>
    </submittedName>
</protein>
<organism evidence="1 2">
    <name type="scientific">Scylla paramamosain</name>
    <name type="common">Mud crab</name>
    <dbReference type="NCBI Taxonomy" id="85552"/>
    <lineage>
        <taxon>Eukaryota</taxon>
        <taxon>Metazoa</taxon>
        <taxon>Ecdysozoa</taxon>
        <taxon>Arthropoda</taxon>
        <taxon>Crustacea</taxon>
        <taxon>Multicrustacea</taxon>
        <taxon>Malacostraca</taxon>
        <taxon>Eumalacostraca</taxon>
        <taxon>Eucarida</taxon>
        <taxon>Decapoda</taxon>
        <taxon>Pleocyemata</taxon>
        <taxon>Brachyura</taxon>
        <taxon>Eubrachyura</taxon>
        <taxon>Portunoidea</taxon>
        <taxon>Portunidae</taxon>
        <taxon>Portuninae</taxon>
        <taxon>Scylla</taxon>
    </lineage>
</organism>
<name>A0AAW0UXK1_SCYPA</name>
<reference evidence="1 2" key="1">
    <citation type="submission" date="2023-03" db="EMBL/GenBank/DDBJ databases">
        <title>High-quality genome of Scylla paramamosain provides insights in environmental adaptation.</title>
        <authorList>
            <person name="Zhang L."/>
        </authorList>
    </citation>
    <scope>NUCLEOTIDE SEQUENCE [LARGE SCALE GENOMIC DNA]</scope>
    <source>
        <strain evidence="1">LZ_2023a</strain>
        <tissue evidence="1">Muscle</tissue>
    </source>
</reference>
<evidence type="ECO:0000313" key="2">
    <source>
        <dbReference type="Proteomes" id="UP001487740"/>
    </source>
</evidence>